<feature type="transmembrane region" description="Helical" evidence="1">
    <location>
        <begin position="187"/>
        <end position="209"/>
    </location>
</feature>
<dbReference type="Proteomes" id="UP000535491">
    <property type="component" value="Unassembled WGS sequence"/>
</dbReference>
<feature type="transmembrane region" description="Helical" evidence="1">
    <location>
        <begin position="229"/>
        <end position="246"/>
    </location>
</feature>
<feature type="transmembrane region" description="Helical" evidence="1">
    <location>
        <begin position="131"/>
        <end position="152"/>
    </location>
</feature>
<sequence length="272" mass="31466">MKLIRQFIYFVYQQSISCIFPIAIFITLAISKVIDPPLIHRYDFILIICVLIQIMMVVSGLESKEELKVISIFHVIGLGLELYKVHMGSWAYPEPAWAKVFGVPLYSGFMYASVASYLCQSWSRLKLRLHGWPSAVWTALIGCGIYLNFFTHHYLYDMRWILTALLIVVFYRTYVEFSVKEVTYRMPLVLSFVLIGFLIWIAENIATFLGAWQYPYQRLAWSFVDFGKISSWFLLVIISFIIVAQLKHVKESLRRGEPEGLMAGETKNGLNA</sequence>
<accession>A0A7W1WTU6</accession>
<evidence type="ECO:0000256" key="1">
    <source>
        <dbReference type="SAM" id="Phobius"/>
    </source>
</evidence>
<reference evidence="2 3" key="1">
    <citation type="submission" date="2020-07" db="EMBL/GenBank/DDBJ databases">
        <authorList>
            <person name="Feng H."/>
        </authorList>
    </citation>
    <scope>NUCLEOTIDE SEQUENCE [LARGE SCALE GENOMIC DNA]</scope>
    <source>
        <strain evidence="3">s-10</strain>
    </source>
</reference>
<dbReference type="AlphaFoldDB" id="A0A7W1WTU6"/>
<dbReference type="PIRSF" id="PIRSF009141">
    <property type="entry name" value="UCP009141"/>
    <property type="match status" value="1"/>
</dbReference>
<dbReference type="InterPro" id="IPR008535">
    <property type="entry name" value="DUF817"/>
</dbReference>
<keyword evidence="1" id="KW-1133">Transmembrane helix</keyword>
<protein>
    <submittedName>
        <fullName evidence="2">DUF817 domain-containing protein</fullName>
    </submittedName>
</protein>
<feature type="transmembrane region" description="Helical" evidence="1">
    <location>
        <begin position="7"/>
        <end position="30"/>
    </location>
</feature>
<keyword evidence="1" id="KW-0472">Membrane</keyword>
<keyword evidence="3" id="KW-1185">Reference proteome</keyword>
<feature type="transmembrane region" description="Helical" evidence="1">
    <location>
        <begin position="158"/>
        <end position="175"/>
    </location>
</feature>
<feature type="transmembrane region" description="Helical" evidence="1">
    <location>
        <begin position="97"/>
        <end position="119"/>
    </location>
</feature>
<comment type="caution">
    <text evidence="2">The sequence shown here is derived from an EMBL/GenBank/DDBJ whole genome shotgun (WGS) entry which is preliminary data.</text>
</comment>
<evidence type="ECO:0000313" key="3">
    <source>
        <dbReference type="Proteomes" id="UP000535491"/>
    </source>
</evidence>
<keyword evidence="1" id="KW-0812">Transmembrane</keyword>
<organism evidence="2 3">
    <name type="scientific">Paenactinomyces guangxiensis</name>
    <dbReference type="NCBI Taxonomy" id="1490290"/>
    <lineage>
        <taxon>Bacteria</taxon>
        <taxon>Bacillati</taxon>
        <taxon>Bacillota</taxon>
        <taxon>Bacilli</taxon>
        <taxon>Bacillales</taxon>
        <taxon>Thermoactinomycetaceae</taxon>
        <taxon>Paenactinomyces</taxon>
    </lineage>
</organism>
<name>A0A7W1WTU6_9BACL</name>
<feature type="transmembrane region" description="Helical" evidence="1">
    <location>
        <begin position="67"/>
        <end position="85"/>
    </location>
</feature>
<dbReference type="RefSeq" id="WP_181753531.1">
    <property type="nucleotide sequence ID" value="NZ_JACEIQ010000018.1"/>
</dbReference>
<proteinExistence type="predicted"/>
<dbReference type="EMBL" id="JACEIQ010000018">
    <property type="protein sequence ID" value="MBA4495746.1"/>
    <property type="molecule type" value="Genomic_DNA"/>
</dbReference>
<gene>
    <name evidence="2" type="ORF">H1191_15740</name>
</gene>
<evidence type="ECO:0000313" key="2">
    <source>
        <dbReference type="EMBL" id="MBA4495746.1"/>
    </source>
</evidence>
<feature type="transmembrane region" description="Helical" evidence="1">
    <location>
        <begin position="42"/>
        <end position="60"/>
    </location>
</feature>
<dbReference type="Pfam" id="PF05675">
    <property type="entry name" value="DUF817"/>
    <property type="match status" value="1"/>
</dbReference>